<name>A0A225E154_9BACT</name>
<evidence type="ECO:0000259" key="4">
    <source>
        <dbReference type="Pfam" id="PF07587"/>
    </source>
</evidence>
<gene>
    <name evidence="5" type="ORF">FRUB_02818</name>
</gene>
<keyword evidence="6" id="KW-1185">Reference proteome</keyword>
<keyword evidence="2" id="KW-0732">Signal</keyword>
<protein>
    <submittedName>
        <fullName evidence="5">Translation initiation factor 2</fullName>
    </submittedName>
</protein>
<dbReference type="RefSeq" id="WP_088254103.1">
    <property type="nucleotide sequence ID" value="NZ_NIDE01000004.1"/>
</dbReference>
<dbReference type="AlphaFoldDB" id="A0A225E154"/>
<dbReference type="Gene3D" id="2.60.40.1080">
    <property type="match status" value="1"/>
</dbReference>
<organism evidence="5 6">
    <name type="scientific">Fimbriiglobus ruber</name>
    <dbReference type="NCBI Taxonomy" id="1908690"/>
    <lineage>
        <taxon>Bacteria</taxon>
        <taxon>Pseudomonadati</taxon>
        <taxon>Planctomycetota</taxon>
        <taxon>Planctomycetia</taxon>
        <taxon>Gemmatales</taxon>
        <taxon>Gemmataceae</taxon>
        <taxon>Fimbriiglobus</taxon>
    </lineage>
</organism>
<feature type="domain" description="DUF1553" evidence="4">
    <location>
        <begin position="476"/>
        <end position="709"/>
    </location>
</feature>
<keyword evidence="5" id="KW-0648">Protein biosynthesis</keyword>
<dbReference type="PANTHER" id="PTHR35889">
    <property type="entry name" value="CYCLOINULO-OLIGOSACCHARIDE FRUCTANOTRANSFERASE-RELATED"/>
    <property type="match status" value="1"/>
</dbReference>
<dbReference type="OrthoDB" id="289126at2"/>
<feature type="region of interest" description="Disordered" evidence="1">
    <location>
        <begin position="597"/>
        <end position="618"/>
    </location>
</feature>
<dbReference type="EMBL" id="NIDE01000004">
    <property type="protein sequence ID" value="OWK43219.1"/>
    <property type="molecule type" value="Genomic_DNA"/>
</dbReference>
<evidence type="ECO:0000313" key="6">
    <source>
        <dbReference type="Proteomes" id="UP000214646"/>
    </source>
</evidence>
<dbReference type="PANTHER" id="PTHR35889:SF3">
    <property type="entry name" value="F-BOX DOMAIN-CONTAINING PROTEIN"/>
    <property type="match status" value="1"/>
</dbReference>
<feature type="domain" description="DUF1549" evidence="3">
    <location>
        <begin position="233"/>
        <end position="416"/>
    </location>
</feature>
<feature type="chain" id="PRO_5012420487" evidence="2">
    <location>
        <begin position="22"/>
        <end position="737"/>
    </location>
</feature>
<feature type="signal peptide" evidence="2">
    <location>
        <begin position="1"/>
        <end position="21"/>
    </location>
</feature>
<evidence type="ECO:0000313" key="5">
    <source>
        <dbReference type="EMBL" id="OWK43219.1"/>
    </source>
</evidence>
<sequence length="737" mass="81337">MRPALLSLAIALVPTCATVRAGAPVSFHTDVAAVLSRAGCNSGPCHGNLNGKGGFKLSLRGFDPDADYVTLTRDMLARRTDPVRPTESLLLKKATGQVSHEGGVRFGPSGTEYAILRDWIAGGCRPDPVGTPRLVSLVVSPPSRVLIEPEDRVKLTATARYSDGSVRDVTGLVAFETNNIGVAKVLPTGEVIREQVGELVVLVRYLDLQVPVRLAFLPNRPVPDLASEPVHNEIDRLVYAQLGQLRLKPSALATDAVFLRRAYLDACGITPTAAEARRFLADIAPDKRVRLIDDLLARPEFASYWAQKWSDLLRNEEKSLDHKGVQVFHRWIKGWLAEDKPLTEFAREILAARGSTYVNPAANFYRAVRDPYQRAESVAQVFLGLRVSCAKCHNHPFDRWTQDDYHRFVALFGRIDYRVLENGRRDKFDKHEFVGEQLVLATHDGELAHPRGGDAVPKFLGTTTGSLTGNADRLRALADWVAAPENPFFAKAQANRVWFHLTGRGLVDPNDDFRVSNPPANPALLDHLAAEFARGGYRLKPLVRYIMTSRVYQLASTPNETNATDETHFSRALIQPLEAEQLLDAVSQTLGTPVKFPGYPDGTRAGEVPAPPPAARRGKEAMGPRFLKVFGKPDRLLTCECERSEDGGMMQALQLLTGELVHGLIRAPDNRLSVLLASGKSNSDVLDDLYLSALARYPSEVERVKLLAYTGHAVDRRAAWEDVAWGLVNAKEFLLRR</sequence>
<dbReference type="Proteomes" id="UP000214646">
    <property type="component" value="Unassembled WGS sequence"/>
</dbReference>
<evidence type="ECO:0000256" key="1">
    <source>
        <dbReference type="SAM" id="MobiDB-lite"/>
    </source>
</evidence>
<proteinExistence type="predicted"/>
<dbReference type="Pfam" id="PF07587">
    <property type="entry name" value="PSD1"/>
    <property type="match status" value="1"/>
</dbReference>
<keyword evidence="5" id="KW-0396">Initiation factor</keyword>
<evidence type="ECO:0000256" key="2">
    <source>
        <dbReference type="SAM" id="SignalP"/>
    </source>
</evidence>
<reference evidence="6" key="1">
    <citation type="submission" date="2017-06" db="EMBL/GenBank/DDBJ databases">
        <title>Genome analysis of Fimbriiglobus ruber SP5, the first member of the order Planctomycetales with confirmed chitinolytic capability.</title>
        <authorList>
            <person name="Ravin N.V."/>
            <person name="Rakitin A.L."/>
            <person name="Ivanova A.A."/>
            <person name="Beletsky A.V."/>
            <person name="Kulichevskaya I.S."/>
            <person name="Mardanov A.V."/>
            <person name="Dedysh S.N."/>
        </authorList>
    </citation>
    <scope>NUCLEOTIDE SEQUENCE [LARGE SCALE GENOMIC DNA]</scope>
    <source>
        <strain evidence="6">SP5</strain>
    </source>
</reference>
<accession>A0A225E154</accession>
<dbReference type="InterPro" id="IPR022655">
    <property type="entry name" value="DUF1553"/>
</dbReference>
<dbReference type="GO" id="GO:0003743">
    <property type="term" value="F:translation initiation factor activity"/>
    <property type="evidence" value="ECO:0007669"/>
    <property type="project" value="UniProtKB-KW"/>
</dbReference>
<evidence type="ECO:0000259" key="3">
    <source>
        <dbReference type="Pfam" id="PF07583"/>
    </source>
</evidence>
<dbReference type="InterPro" id="IPR011444">
    <property type="entry name" value="DUF1549"/>
</dbReference>
<comment type="caution">
    <text evidence="5">The sequence shown here is derived from an EMBL/GenBank/DDBJ whole genome shotgun (WGS) entry which is preliminary data.</text>
</comment>
<dbReference type="Pfam" id="PF07583">
    <property type="entry name" value="PSCyt2"/>
    <property type="match status" value="1"/>
</dbReference>